<dbReference type="PANTHER" id="PTHR48000:SF67">
    <property type="entry name" value="MYB-LIKE DNA-BINDING DOMAIN CONTAINING PROTEIN, EXPRESSED"/>
    <property type="match status" value="1"/>
</dbReference>
<dbReference type="GeneID" id="109233897"/>
<dbReference type="KEGG" id="nau:109233897"/>
<keyword evidence="5" id="KW-0804">Transcription</keyword>
<dbReference type="OrthoDB" id="2143914at2759"/>
<feature type="region of interest" description="Disordered" evidence="7">
    <location>
        <begin position="228"/>
        <end position="254"/>
    </location>
</feature>
<dbReference type="Pfam" id="PF00249">
    <property type="entry name" value="Myb_DNA-binding"/>
    <property type="match status" value="2"/>
</dbReference>
<keyword evidence="11" id="KW-1185">Reference proteome</keyword>
<dbReference type="AlphaFoldDB" id="A0A1J6HYJ4"/>
<dbReference type="Gene3D" id="1.10.10.60">
    <property type="entry name" value="Homeodomain-like"/>
    <property type="match status" value="2"/>
</dbReference>
<evidence type="ECO:0000256" key="7">
    <source>
        <dbReference type="SAM" id="MobiDB-lite"/>
    </source>
</evidence>
<reference evidence="10" key="1">
    <citation type="submission" date="2016-11" db="EMBL/GenBank/DDBJ databases">
        <title>The genome of Nicotiana attenuata.</title>
        <authorList>
            <person name="Xu S."/>
            <person name="Brockmoeller T."/>
            <person name="Gaquerel E."/>
            <person name="Navarro A."/>
            <person name="Kuhl H."/>
            <person name="Gase K."/>
            <person name="Ling Z."/>
            <person name="Zhou W."/>
            <person name="Kreitzer C."/>
            <person name="Stanke M."/>
            <person name="Tang H."/>
            <person name="Lyons E."/>
            <person name="Pandey P."/>
            <person name="Pandey S.P."/>
            <person name="Timmermann B."/>
            <person name="Baldwin I.T."/>
        </authorList>
    </citation>
    <scope>NUCLEOTIDE SEQUENCE [LARGE SCALE GENOMIC DNA]</scope>
    <source>
        <strain evidence="10">UT</strain>
    </source>
</reference>
<dbReference type="PROSITE" id="PS51294">
    <property type="entry name" value="HTH_MYB"/>
    <property type="match status" value="2"/>
</dbReference>
<evidence type="ECO:0000256" key="6">
    <source>
        <dbReference type="ARBA" id="ARBA00023242"/>
    </source>
</evidence>
<dbReference type="GO" id="GO:0000976">
    <property type="term" value="F:transcription cis-regulatory region binding"/>
    <property type="evidence" value="ECO:0007669"/>
    <property type="project" value="UniProtKB-ARBA"/>
</dbReference>
<protein>
    <submittedName>
        <fullName evidence="10">Transcription factor myb36</fullName>
    </submittedName>
</protein>
<comment type="subcellular location">
    <subcellularLocation>
        <location evidence="1">Nucleus</location>
    </subcellularLocation>
</comment>
<comment type="caution">
    <text evidence="10">The sequence shown here is derived from an EMBL/GenBank/DDBJ whole genome shotgun (WGS) entry which is preliminary data.</text>
</comment>
<feature type="domain" description="HTH myb-type" evidence="9">
    <location>
        <begin position="63"/>
        <end position="117"/>
    </location>
</feature>
<dbReference type="PANTHER" id="PTHR48000">
    <property type="entry name" value="OS09G0431300 PROTEIN"/>
    <property type="match status" value="1"/>
</dbReference>
<feature type="compositionally biased region" description="Polar residues" evidence="7">
    <location>
        <begin position="228"/>
        <end position="240"/>
    </location>
</feature>
<dbReference type="STRING" id="49451.A0A1J6HYJ4"/>
<evidence type="ECO:0000313" key="11">
    <source>
        <dbReference type="Proteomes" id="UP000187609"/>
    </source>
</evidence>
<dbReference type="GO" id="GO:0005634">
    <property type="term" value="C:nucleus"/>
    <property type="evidence" value="ECO:0007669"/>
    <property type="project" value="UniProtKB-SubCell"/>
</dbReference>
<name>A0A1J6HYJ4_NICAT</name>
<evidence type="ECO:0000256" key="1">
    <source>
        <dbReference type="ARBA" id="ARBA00004123"/>
    </source>
</evidence>
<evidence type="ECO:0000256" key="4">
    <source>
        <dbReference type="ARBA" id="ARBA00023125"/>
    </source>
</evidence>
<dbReference type="SMART" id="SM00717">
    <property type="entry name" value="SANT"/>
    <property type="match status" value="2"/>
</dbReference>
<evidence type="ECO:0000256" key="3">
    <source>
        <dbReference type="ARBA" id="ARBA00023015"/>
    </source>
</evidence>
<proteinExistence type="predicted"/>
<feature type="domain" description="HTH myb-type" evidence="9">
    <location>
        <begin position="9"/>
        <end position="62"/>
    </location>
</feature>
<evidence type="ECO:0000313" key="10">
    <source>
        <dbReference type="EMBL" id="OIS97917.1"/>
    </source>
</evidence>
<dbReference type="InterPro" id="IPR001005">
    <property type="entry name" value="SANT/Myb"/>
</dbReference>
<dbReference type="OMA" id="EENQLEC"/>
<keyword evidence="3" id="KW-0805">Transcription regulation</keyword>
<evidence type="ECO:0000256" key="2">
    <source>
        <dbReference type="ARBA" id="ARBA00022737"/>
    </source>
</evidence>
<evidence type="ECO:0000259" key="8">
    <source>
        <dbReference type="PROSITE" id="PS50090"/>
    </source>
</evidence>
<dbReference type="FunFam" id="1.10.10.60:FF:000015">
    <property type="entry name" value="Transcription factor RAX3"/>
    <property type="match status" value="1"/>
</dbReference>
<evidence type="ECO:0000256" key="5">
    <source>
        <dbReference type="ARBA" id="ARBA00023163"/>
    </source>
</evidence>
<feature type="domain" description="Myb-like" evidence="8">
    <location>
        <begin position="63"/>
        <end position="113"/>
    </location>
</feature>
<evidence type="ECO:0000259" key="9">
    <source>
        <dbReference type="PROSITE" id="PS51294"/>
    </source>
</evidence>
<dbReference type="SMR" id="A0A1J6HYJ4"/>
<dbReference type="Gramene" id="OIS97917">
    <property type="protein sequence ID" value="OIS97917"/>
    <property type="gene ID" value="A4A49_08581"/>
</dbReference>
<keyword evidence="4" id="KW-0238">DNA-binding</keyword>
<keyword evidence="6" id="KW-0539">Nucleus</keyword>
<feature type="domain" description="Myb-like" evidence="8">
    <location>
        <begin position="9"/>
        <end position="62"/>
    </location>
</feature>
<keyword evidence="2" id="KW-0677">Repeat</keyword>
<dbReference type="Proteomes" id="UP000187609">
    <property type="component" value="Unassembled WGS sequence"/>
</dbReference>
<organism evidence="10 11">
    <name type="scientific">Nicotiana attenuata</name>
    <name type="common">Coyote tobacco</name>
    <dbReference type="NCBI Taxonomy" id="49451"/>
    <lineage>
        <taxon>Eukaryota</taxon>
        <taxon>Viridiplantae</taxon>
        <taxon>Streptophyta</taxon>
        <taxon>Embryophyta</taxon>
        <taxon>Tracheophyta</taxon>
        <taxon>Spermatophyta</taxon>
        <taxon>Magnoliopsida</taxon>
        <taxon>eudicotyledons</taxon>
        <taxon>Gunneridae</taxon>
        <taxon>Pentapetalae</taxon>
        <taxon>asterids</taxon>
        <taxon>lamiids</taxon>
        <taxon>Solanales</taxon>
        <taxon>Solanaceae</taxon>
        <taxon>Nicotianoideae</taxon>
        <taxon>Nicotianeae</taxon>
        <taxon>Nicotiana</taxon>
    </lineage>
</organism>
<dbReference type="CDD" id="cd00167">
    <property type="entry name" value="SANT"/>
    <property type="match status" value="2"/>
</dbReference>
<dbReference type="InterPro" id="IPR017930">
    <property type="entry name" value="Myb_dom"/>
</dbReference>
<dbReference type="InterPro" id="IPR009057">
    <property type="entry name" value="Homeodomain-like_sf"/>
</dbReference>
<gene>
    <name evidence="10" type="primary">MYB36_4</name>
    <name evidence="10" type="ORF">A4A49_08581</name>
</gene>
<dbReference type="GO" id="GO:0010597">
    <property type="term" value="P:green leaf volatile biosynthetic process"/>
    <property type="evidence" value="ECO:0007669"/>
    <property type="project" value="UniProtKB-ARBA"/>
</dbReference>
<dbReference type="PROSITE" id="PS50090">
    <property type="entry name" value="MYB_LIKE"/>
    <property type="match status" value="2"/>
</dbReference>
<dbReference type="SUPFAM" id="SSF46689">
    <property type="entry name" value="Homeodomain-like"/>
    <property type="match status" value="1"/>
</dbReference>
<dbReference type="EMBL" id="MJEQ01037192">
    <property type="protein sequence ID" value="OIS97917.1"/>
    <property type="molecule type" value="Genomic_DNA"/>
</dbReference>
<accession>A0A1J6HYJ4</accession>
<sequence>MGRAPCCDKGNVKRGPWSPEEDAKLKEYIDKYGSGGNWISLPQKAGLRRCGKSCRLRWLNYLRPNIKHGEFSDEEDRVICSLYAKIGSRWSIIAAQLPGRTDNDIKNYWNTKLKKKLMKSLVSNSSQQIKEIHKTTCHSSISPLQANSSLVSSLYSSPSPALSSKTTTYEYTNSHFYPISAATNFPGNKAIYSTPSSNFLSTPSCSSGGENWVSYLYNGVDEKQNNSNFSITNGSTTNSYAEGKPSGKGSYDEENQLECSLEEIKQLISTTTIYNNFFHA</sequence>